<keyword evidence="1 3" id="KW-0378">Hydrolase</keyword>
<dbReference type="RefSeq" id="WP_125754922.1">
    <property type="nucleotide sequence ID" value="NZ_JBHTOK010000008.1"/>
</dbReference>
<evidence type="ECO:0000256" key="2">
    <source>
        <dbReference type="ARBA" id="ARBA00023295"/>
    </source>
</evidence>
<dbReference type="Proteomes" id="UP001597212">
    <property type="component" value="Unassembled WGS sequence"/>
</dbReference>
<name>A0ABW4CU24_9LACO</name>
<reference evidence="6" key="1">
    <citation type="journal article" date="2019" name="Int. J. Syst. Evol. Microbiol.">
        <title>The Global Catalogue of Microorganisms (GCM) 10K type strain sequencing project: providing services to taxonomists for standard genome sequencing and annotation.</title>
        <authorList>
            <consortium name="The Broad Institute Genomics Platform"/>
            <consortium name="The Broad Institute Genome Sequencing Center for Infectious Disease"/>
            <person name="Wu L."/>
            <person name="Ma J."/>
        </authorList>
    </citation>
    <scope>NUCLEOTIDE SEQUENCE [LARGE SCALE GENOMIC DNA]</scope>
    <source>
        <strain evidence="6">CCM 8912</strain>
    </source>
</reference>
<evidence type="ECO:0000259" key="4">
    <source>
        <dbReference type="Pfam" id="PF00150"/>
    </source>
</evidence>
<evidence type="ECO:0000256" key="3">
    <source>
        <dbReference type="RuleBase" id="RU361153"/>
    </source>
</evidence>
<accession>A0ABW4CU24</accession>
<dbReference type="InterPro" id="IPR050386">
    <property type="entry name" value="Glycosyl_hydrolase_5"/>
</dbReference>
<dbReference type="PANTHER" id="PTHR31297">
    <property type="entry name" value="GLUCAN ENDO-1,6-BETA-GLUCOSIDASE B"/>
    <property type="match status" value="1"/>
</dbReference>
<sequence length="521" mass="59934">MKKNVVGFLRREGEQVVNDDGPVFLEGWNIGNWLVPEGYMWESGGATNFDRPRRINARFEELLGHDEAQSFWLKFRDAYITQADIDYIKAQGYNSIRLPFDSGLLLKDEPGLQLNESGFDYIQRVIDWCHQADMYVIIDMHAAPGGQTGSNMDNSVDNFPRLYTDKVSYDKGIGLWREIARRYANDPYVGGYDLLNEPVRTQKEWANIDYLLPRLAAFYTDAIAAIREVDTKHMLSLEGHHWANDPNVFTHRYDENMVVHFHYYGGLPEASQLQDWFEVRQRLNVPLWMGESGENEPEWTAAMGQICRANNIGYCFWPYKKMGVANGCVTVKIPEGWADVINYVNGAPHPGYEQMQMTFNQLIENCRFENCQKNDRVDREIRGISPYDLRATDFLDDGCIGHNAPKNLDRYRFVTPMEVIPLKPKQANQFDFDTQWNRFVVRLSEGEQVQYLIRAHQAAWTVKLQCRGTFPARLVLEVEGNSQTISVNAAMTEVTMPPVEKPGRLTLRVAEGQLSIETIEL</sequence>
<dbReference type="InterPro" id="IPR017853">
    <property type="entry name" value="GH"/>
</dbReference>
<dbReference type="PANTHER" id="PTHR31297:SF13">
    <property type="entry name" value="PUTATIVE-RELATED"/>
    <property type="match status" value="1"/>
</dbReference>
<gene>
    <name evidence="5" type="ORF">ACFQ5K_01465</name>
</gene>
<proteinExistence type="inferred from homology"/>
<evidence type="ECO:0000256" key="1">
    <source>
        <dbReference type="ARBA" id="ARBA00022801"/>
    </source>
</evidence>
<evidence type="ECO:0000313" key="5">
    <source>
        <dbReference type="EMBL" id="MFD1440060.1"/>
    </source>
</evidence>
<keyword evidence="6" id="KW-1185">Reference proteome</keyword>
<feature type="domain" description="Glycoside hydrolase family 5" evidence="4">
    <location>
        <begin position="72"/>
        <end position="320"/>
    </location>
</feature>
<dbReference type="EMBL" id="JBHTOK010000008">
    <property type="protein sequence ID" value="MFD1440060.1"/>
    <property type="molecule type" value="Genomic_DNA"/>
</dbReference>
<organism evidence="5 6">
    <name type="scientific">Lacticaseibacillus hegangensis</name>
    <dbReference type="NCBI Taxonomy" id="2486010"/>
    <lineage>
        <taxon>Bacteria</taxon>
        <taxon>Bacillati</taxon>
        <taxon>Bacillota</taxon>
        <taxon>Bacilli</taxon>
        <taxon>Lactobacillales</taxon>
        <taxon>Lactobacillaceae</taxon>
        <taxon>Lacticaseibacillus</taxon>
    </lineage>
</organism>
<dbReference type="EC" id="3.2.1.-" evidence="5"/>
<dbReference type="InterPro" id="IPR001547">
    <property type="entry name" value="Glyco_hydro_5"/>
</dbReference>
<comment type="similarity">
    <text evidence="3">Belongs to the glycosyl hydrolase 5 (cellulase A) family.</text>
</comment>
<dbReference type="Pfam" id="PF00150">
    <property type="entry name" value="Cellulase"/>
    <property type="match status" value="1"/>
</dbReference>
<dbReference type="Gene3D" id="3.20.20.80">
    <property type="entry name" value="Glycosidases"/>
    <property type="match status" value="1"/>
</dbReference>
<comment type="caution">
    <text evidence="5">The sequence shown here is derived from an EMBL/GenBank/DDBJ whole genome shotgun (WGS) entry which is preliminary data.</text>
</comment>
<dbReference type="GO" id="GO:0016798">
    <property type="term" value="F:hydrolase activity, acting on glycosyl bonds"/>
    <property type="evidence" value="ECO:0007669"/>
    <property type="project" value="UniProtKB-KW"/>
</dbReference>
<protein>
    <submittedName>
        <fullName evidence="5">Glycoside hydrolase family 5 protein</fullName>
        <ecNumber evidence="5">3.2.1.-</ecNumber>
    </submittedName>
</protein>
<dbReference type="SUPFAM" id="SSF51445">
    <property type="entry name" value="(Trans)glycosidases"/>
    <property type="match status" value="1"/>
</dbReference>
<evidence type="ECO:0000313" key="6">
    <source>
        <dbReference type="Proteomes" id="UP001597212"/>
    </source>
</evidence>
<keyword evidence="2 3" id="KW-0326">Glycosidase</keyword>